<dbReference type="InterPro" id="IPR003675">
    <property type="entry name" value="Rce1/LyrA-like_dom"/>
</dbReference>
<comment type="caution">
    <text evidence="3">The sequence shown here is derived from an EMBL/GenBank/DDBJ whole genome shotgun (WGS) entry which is preliminary data.</text>
</comment>
<evidence type="ECO:0000313" key="3">
    <source>
        <dbReference type="EMBL" id="MPN27472.1"/>
    </source>
</evidence>
<evidence type="ECO:0000259" key="2">
    <source>
        <dbReference type="Pfam" id="PF02517"/>
    </source>
</evidence>
<reference evidence="3" key="1">
    <citation type="submission" date="2019-08" db="EMBL/GenBank/DDBJ databases">
        <authorList>
            <person name="Kucharzyk K."/>
            <person name="Murdoch R.W."/>
            <person name="Higgins S."/>
            <person name="Loffler F."/>
        </authorList>
    </citation>
    <scope>NUCLEOTIDE SEQUENCE</scope>
</reference>
<dbReference type="PANTHER" id="PTHR36435">
    <property type="entry name" value="SLR1288 PROTEIN"/>
    <property type="match status" value="1"/>
</dbReference>
<keyword evidence="1" id="KW-0472">Membrane</keyword>
<organism evidence="3">
    <name type="scientific">bioreactor metagenome</name>
    <dbReference type="NCBI Taxonomy" id="1076179"/>
    <lineage>
        <taxon>unclassified sequences</taxon>
        <taxon>metagenomes</taxon>
        <taxon>ecological metagenomes</taxon>
    </lineage>
</organism>
<accession>A0A645GNK3</accession>
<keyword evidence="1" id="KW-0812">Transmembrane</keyword>
<protein>
    <recommendedName>
        <fullName evidence="2">CAAX prenyl protease 2/Lysostaphin resistance protein A-like domain-containing protein</fullName>
    </recommendedName>
</protein>
<evidence type="ECO:0000256" key="1">
    <source>
        <dbReference type="SAM" id="Phobius"/>
    </source>
</evidence>
<keyword evidence="1" id="KW-1133">Transmembrane helix</keyword>
<dbReference type="GO" id="GO:0004175">
    <property type="term" value="F:endopeptidase activity"/>
    <property type="evidence" value="ECO:0007669"/>
    <property type="project" value="UniProtKB-ARBA"/>
</dbReference>
<dbReference type="InterPro" id="IPR052710">
    <property type="entry name" value="CAAX_protease"/>
</dbReference>
<sequence length="170" mass="18915">MDGIQALISKSLSTIFPSYLKVSESIFNSSDSYLQLIIIVILGPILEEMLFRGIIFGYLKKNFNIIAAVIVQALVFGVVHGNIVQGTYAFISGILLAIVYIHYESIFACIIVHMTINLLGTLVNVFLVSKINNEIISIILFAIMGIVCTIIPLIKMIKEYKSKRDEKISI</sequence>
<dbReference type="PANTHER" id="PTHR36435:SF1">
    <property type="entry name" value="CAAX AMINO TERMINAL PROTEASE FAMILY PROTEIN"/>
    <property type="match status" value="1"/>
</dbReference>
<dbReference type="EMBL" id="VSSQ01077384">
    <property type="protein sequence ID" value="MPN27472.1"/>
    <property type="molecule type" value="Genomic_DNA"/>
</dbReference>
<feature type="transmembrane region" description="Helical" evidence="1">
    <location>
        <begin position="135"/>
        <end position="154"/>
    </location>
</feature>
<name>A0A645GNK3_9ZZZZ</name>
<feature type="transmembrane region" description="Helical" evidence="1">
    <location>
        <begin position="33"/>
        <end position="51"/>
    </location>
</feature>
<dbReference type="AlphaFoldDB" id="A0A645GNK3"/>
<dbReference type="GO" id="GO:0080120">
    <property type="term" value="P:CAAX-box protein maturation"/>
    <property type="evidence" value="ECO:0007669"/>
    <property type="project" value="UniProtKB-ARBA"/>
</dbReference>
<proteinExistence type="predicted"/>
<dbReference type="Pfam" id="PF02517">
    <property type="entry name" value="Rce1-like"/>
    <property type="match status" value="1"/>
</dbReference>
<gene>
    <name evidence="3" type="ORF">SDC9_174906</name>
</gene>
<feature type="transmembrane region" description="Helical" evidence="1">
    <location>
        <begin position="63"/>
        <end position="80"/>
    </location>
</feature>
<feature type="domain" description="CAAX prenyl protease 2/Lysostaphin resistance protein A-like" evidence="2">
    <location>
        <begin position="32"/>
        <end position="119"/>
    </location>
</feature>
<feature type="transmembrane region" description="Helical" evidence="1">
    <location>
        <begin position="110"/>
        <end position="129"/>
    </location>
</feature>